<dbReference type="InterPro" id="IPR032466">
    <property type="entry name" value="Metal_Hydrolase"/>
</dbReference>
<evidence type="ECO:0000313" key="3">
    <source>
        <dbReference type="EMBL" id="RPD42347.1"/>
    </source>
</evidence>
<dbReference type="PANTHER" id="PTHR43569:SF2">
    <property type="entry name" value="AMIDOHYDROLASE-RELATED DOMAIN-CONTAINING PROTEIN"/>
    <property type="match status" value="1"/>
</dbReference>
<reference evidence="4" key="1">
    <citation type="submission" date="2018-11" db="EMBL/GenBank/DDBJ databases">
        <title>Chitinophaga lutea sp.nov., isolate from arsenic contaminated soil.</title>
        <authorList>
            <person name="Zong Y."/>
        </authorList>
    </citation>
    <scope>NUCLEOTIDE SEQUENCE [LARGE SCALE GENOMIC DNA]</scope>
    <source>
        <strain evidence="4">YLT18</strain>
    </source>
</reference>
<gene>
    <name evidence="3" type="ORF">EG028_03995</name>
</gene>
<sequence>MIIDAHQHFWQYDPVRDAWITEEMQVIRKDFLPADLEPVLKANDVAGCVAVQADQSEAETDFLLRLAEENSFIKGVVGWVDLRAGNIKDRLEHYSQFPLLKGFRHIVQGEPDKNFLLREDFGKGIKALTEYDFTYDILVYPHQLPAVSEFVKKFSDHPLVIDHLAKPDFETGELKGWEQHIRNIARHKNVYCKLSGMVTEADMQNWKEEDFIPFLEVALEAFGPDRLMFGSDWPVCLLAAEYEQVIGIVKNFVSRLTAAEQQQIMGGNAVEFYKLN</sequence>
<comment type="similarity">
    <text evidence="1">Belongs to the metallo-dependent hydrolases superfamily.</text>
</comment>
<dbReference type="Gene3D" id="3.20.20.140">
    <property type="entry name" value="Metal-dependent hydrolases"/>
    <property type="match status" value="1"/>
</dbReference>
<keyword evidence="3" id="KW-0378">Hydrolase</keyword>
<dbReference type="SUPFAM" id="SSF51556">
    <property type="entry name" value="Metallo-dependent hydrolases"/>
    <property type="match status" value="1"/>
</dbReference>
<dbReference type="InterPro" id="IPR052350">
    <property type="entry name" value="Metallo-dep_Lactonases"/>
</dbReference>
<dbReference type="InterPro" id="IPR006680">
    <property type="entry name" value="Amidohydro-rel"/>
</dbReference>
<evidence type="ECO:0000256" key="1">
    <source>
        <dbReference type="ARBA" id="ARBA00038310"/>
    </source>
</evidence>
<evidence type="ECO:0000259" key="2">
    <source>
        <dbReference type="Pfam" id="PF04909"/>
    </source>
</evidence>
<dbReference type="OrthoDB" id="5450317at2"/>
<protein>
    <submittedName>
        <fullName evidence="3">Amidohydrolase</fullName>
    </submittedName>
</protein>
<dbReference type="RefSeq" id="WP_120515504.1">
    <property type="nucleotide sequence ID" value="NZ_QXZY01000003.1"/>
</dbReference>
<comment type="caution">
    <text evidence="3">The sequence shown here is derived from an EMBL/GenBank/DDBJ whole genome shotgun (WGS) entry which is preliminary data.</text>
</comment>
<accession>A0A3N4MKA1</accession>
<dbReference type="AlphaFoldDB" id="A0A3N4MKA1"/>
<proteinExistence type="inferred from homology"/>
<keyword evidence="4" id="KW-1185">Reference proteome</keyword>
<name>A0A3N4MKA1_9BACT</name>
<organism evidence="3 4">
    <name type="scientific">Chitinophaga barathri</name>
    <dbReference type="NCBI Taxonomy" id="1647451"/>
    <lineage>
        <taxon>Bacteria</taxon>
        <taxon>Pseudomonadati</taxon>
        <taxon>Bacteroidota</taxon>
        <taxon>Chitinophagia</taxon>
        <taxon>Chitinophagales</taxon>
        <taxon>Chitinophagaceae</taxon>
        <taxon>Chitinophaga</taxon>
    </lineage>
</organism>
<dbReference type="PANTHER" id="PTHR43569">
    <property type="entry name" value="AMIDOHYDROLASE"/>
    <property type="match status" value="1"/>
</dbReference>
<feature type="domain" description="Amidohydrolase-related" evidence="2">
    <location>
        <begin position="3"/>
        <end position="275"/>
    </location>
</feature>
<evidence type="ECO:0000313" key="4">
    <source>
        <dbReference type="Proteomes" id="UP000279089"/>
    </source>
</evidence>
<dbReference type="GO" id="GO:0016787">
    <property type="term" value="F:hydrolase activity"/>
    <property type="evidence" value="ECO:0007669"/>
    <property type="project" value="UniProtKB-KW"/>
</dbReference>
<dbReference type="Pfam" id="PF04909">
    <property type="entry name" value="Amidohydro_2"/>
    <property type="match status" value="1"/>
</dbReference>
<dbReference type="Proteomes" id="UP000279089">
    <property type="component" value="Unassembled WGS sequence"/>
</dbReference>
<dbReference type="EMBL" id="RMBX01000002">
    <property type="protein sequence ID" value="RPD42347.1"/>
    <property type="molecule type" value="Genomic_DNA"/>
</dbReference>